<organism evidence="3 4">
    <name type="scientific">Elysia chlorotica</name>
    <name type="common">Eastern emerald elysia</name>
    <name type="synonym">Sea slug</name>
    <dbReference type="NCBI Taxonomy" id="188477"/>
    <lineage>
        <taxon>Eukaryota</taxon>
        <taxon>Metazoa</taxon>
        <taxon>Spiralia</taxon>
        <taxon>Lophotrochozoa</taxon>
        <taxon>Mollusca</taxon>
        <taxon>Gastropoda</taxon>
        <taxon>Heterobranchia</taxon>
        <taxon>Euthyneura</taxon>
        <taxon>Panpulmonata</taxon>
        <taxon>Sacoglossa</taxon>
        <taxon>Placobranchoidea</taxon>
        <taxon>Plakobranchidae</taxon>
        <taxon>Elysia</taxon>
    </lineage>
</organism>
<evidence type="ECO:0000313" key="3">
    <source>
        <dbReference type="EMBL" id="RUS89560.1"/>
    </source>
</evidence>
<protein>
    <recommendedName>
        <fullName evidence="2">F5/8 type C domain-containing protein</fullName>
    </recommendedName>
</protein>
<dbReference type="PROSITE" id="PS50022">
    <property type="entry name" value="FA58C_3"/>
    <property type="match status" value="1"/>
</dbReference>
<dbReference type="AlphaFoldDB" id="A0A3S0ZY47"/>
<dbReference type="Gene3D" id="2.60.120.260">
    <property type="entry name" value="Galactose-binding domain-like"/>
    <property type="match status" value="1"/>
</dbReference>
<dbReference type="EMBL" id="RQTK01000052">
    <property type="protein sequence ID" value="RUS89560.1"/>
    <property type="molecule type" value="Genomic_DNA"/>
</dbReference>
<dbReference type="Proteomes" id="UP000271974">
    <property type="component" value="Unassembled WGS sequence"/>
</dbReference>
<dbReference type="SUPFAM" id="SSF49785">
    <property type="entry name" value="Galactose-binding domain-like"/>
    <property type="match status" value="1"/>
</dbReference>
<evidence type="ECO:0000256" key="1">
    <source>
        <dbReference type="SAM" id="SignalP"/>
    </source>
</evidence>
<evidence type="ECO:0000313" key="4">
    <source>
        <dbReference type="Proteomes" id="UP000271974"/>
    </source>
</evidence>
<reference evidence="3 4" key="1">
    <citation type="submission" date="2019-01" db="EMBL/GenBank/DDBJ databases">
        <title>A draft genome assembly of the solar-powered sea slug Elysia chlorotica.</title>
        <authorList>
            <person name="Cai H."/>
            <person name="Li Q."/>
            <person name="Fang X."/>
            <person name="Li J."/>
            <person name="Curtis N.E."/>
            <person name="Altenburger A."/>
            <person name="Shibata T."/>
            <person name="Feng M."/>
            <person name="Maeda T."/>
            <person name="Schwartz J.A."/>
            <person name="Shigenobu S."/>
            <person name="Lundholm N."/>
            <person name="Nishiyama T."/>
            <person name="Yang H."/>
            <person name="Hasebe M."/>
            <person name="Li S."/>
            <person name="Pierce S.K."/>
            <person name="Wang J."/>
        </authorList>
    </citation>
    <scope>NUCLEOTIDE SEQUENCE [LARGE SCALE GENOMIC DNA]</scope>
    <source>
        <strain evidence="3">EC2010</strain>
        <tissue evidence="3">Whole organism of an adult</tissue>
    </source>
</reference>
<feature type="domain" description="F5/8 type C" evidence="2">
    <location>
        <begin position="83"/>
        <end position="183"/>
    </location>
</feature>
<dbReference type="OrthoDB" id="10028859at2759"/>
<accession>A0A3S0ZY47</accession>
<name>A0A3S0ZY47_ELYCH</name>
<evidence type="ECO:0000259" key="2">
    <source>
        <dbReference type="PROSITE" id="PS50022"/>
    </source>
</evidence>
<keyword evidence="1" id="KW-0732">Signal</keyword>
<comment type="caution">
    <text evidence="3">The sequence shown here is derived from an EMBL/GenBank/DDBJ whole genome shotgun (WGS) entry which is preliminary data.</text>
</comment>
<sequence>MDSGNMRGSLGALLLLLLVYAHVPTFCDGVPCPSLSPPLNGVLKCQRNNGKLQCMATCYQGHVFDTQEPVVLRNCDHVTGHWEEGDFLPVCSGGFADYHYPVVTASSGDDVINGLTLSQRATLESRDSWRPTQDNLAQYLQVEFNSTVRINGIIVRGDLSENYVTAFRVLFSQDGHKWYPYTDGQEAEKVRRREALKVFCLLDFKDGSYTAAGPKTNA</sequence>
<feature type="chain" id="PRO_5018555711" description="F5/8 type C domain-containing protein" evidence="1">
    <location>
        <begin position="30"/>
        <end position="218"/>
    </location>
</feature>
<keyword evidence="4" id="KW-1185">Reference proteome</keyword>
<feature type="signal peptide" evidence="1">
    <location>
        <begin position="1"/>
        <end position="29"/>
    </location>
</feature>
<dbReference type="InterPro" id="IPR008979">
    <property type="entry name" value="Galactose-bd-like_sf"/>
</dbReference>
<proteinExistence type="predicted"/>
<dbReference type="InterPro" id="IPR000421">
    <property type="entry name" value="FA58C"/>
</dbReference>
<dbReference type="Pfam" id="PF00754">
    <property type="entry name" value="F5_F8_type_C"/>
    <property type="match status" value="1"/>
</dbReference>
<gene>
    <name evidence="3" type="ORF">EGW08_002678</name>
</gene>